<feature type="compositionally biased region" description="Polar residues" evidence="1">
    <location>
        <begin position="600"/>
        <end position="625"/>
    </location>
</feature>
<feature type="region of interest" description="Disordered" evidence="1">
    <location>
        <begin position="884"/>
        <end position="942"/>
    </location>
</feature>
<feature type="compositionally biased region" description="Polar residues" evidence="1">
    <location>
        <begin position="309"/>
        <end position="341"/>
    </location>
</feature>
<feature type="compositionally biased region" description="Basic and acidic residues" evidence="1">
    <location>
        <begin position="252"/>
        <end position="272"/>
    </location>
</feature>
<feature type="compositionally biased region" description="Polar residues" evidence="1">
    <location>
        <begin position="745"/>
        <end position="772"/>
    </location>
</feature>
<feature type="compositionally biased region" description="Basic and acidic residues" evidence="1">
    <location>
        <begin position="390"/>
        <end position="404"/>
    </location>
</feature>
<dbReference type="EMBL" id="VNKQ01000003">
    <property type="protein sequence ID" value="KAG0652123.1"/>
    <property type="molecule type" value="Genomic_DNA"/>
</dbReference>
<organism evidence="2 3">
    <name type="scientific">Hyphodiscus hymeniophilus</name>
    <dbReference type="NCBI Taxonomy" id="353542"/>
    <lineage>
        <taxon>Eukaryota</taxon>
        <taxon>Fungi</taxon>
        <taxon>Dikarya</taxon>
        <taxon>Ascomycota</taxon>
        <taxon>Pezizomycotina</taxon>
        <taxon>Leotiomycetes</taxon>
        <taxon>Helotiales</taxon>
        <taxon>Hyphodiscaceae</taxon>
        <taxon>Hyphodiscus</taxon>
    </lineage>
</organism>
<feature type="compositionally biased region" description="Polar residues" evidence="1">
    <location>
        <begin position="1372"/>
        <end position="1384"/>
    </location>
</feature>
<feature type="region of interest" description="Disordered" evidence="1">
    <location>
        <begin position="494"/>
        <end position="544"/>
    </location>
</feature>
<feature type="compositionally biased region" description="Basic and acidic residues" evidence="1">
    <location>
        <begin position="366"/>
        <end position="380"/>
    </location>
</feature>
<feature type="compositionally biased region" description="Low complexity" evidence="1">
    <location>
        <begin position="86"/>
        <end position="99"/>
    </location>
</feature>
<dbReference type="PANTHER" id="PTHR42105">
    <property type="entry name" value="DIM2-ASSOCIATED PROTEIN 1"/>
    <property type="match status" value="1"/>
</dbReference>
<feature type="region of interest" description="Disordered" evidence="1">
    <location>
        <begin position="1436"/>
        <end position="1517"/>
    </location>
</feature>
<feature type="compositionally biased region" description="Polar residues" evidence="1">
    <location>
        <begin position="1857"/>
        <end position="1869"/>
    </location>
</feature>
<feature type="compositionally biased region" description="Polar residues" evidence="1">
    <location>
        <begin position="56"/>
        <end position="65"/>
    </location>
</feature>
<feature type="compositionally biased region" description="Basic residues" evidence="1">
    <location>
        <begin position="509"/>
        <end position="518"/>
    </location>
</feature>
<reference evidence="2" key="1">
    <citation type="submission" date="2019-07" db="EMBL/GenBank/DDBJ databases">
        <title>Hyphodiscus hymeniophilus genome sequencing and assembly.</title>
        <authorList>
            <person name="Kramer G."/>
            <person name="Nodwell J."/>
        </authorList>
    </citation>
    <scope>NUCLEOTIDE SEQUENCE</scope>
    <source>
        <strain evidence="2">ATCC 34498</strain>
    </source>
</reference>
<feature type="compositionally biased region" description="Polar residues" evidence="1">
    <location>
        <begin position="177"/>
        <end position="195"/>
    </location>
</feature>
<comment type="caution">
    <text evidence="2">The sequence shown here is derived from an EMBL/GenBank/DDBJ whole genome shotgun (WGS) entry which is preliminary data.</text>
</comment>
<feature type="compositionally biased region" description="Basic and acidic residues" evidence="1">
    <location>
        <begin position="1638"/>
        <end position="1650"/>
    </location>
</feature>
<feature type="compositionally biased region" description="Polar residues" evidence="1">
    <location>
        <begin position="1560"/>
        <end position="1569"/>
    </location>
</feature>
<feature type="region of interest" description="Disordered" evidence="1">
    <location>
        <begin position="596"/>
        <end position="627"/>
    </location>
</feature>
<feature type="compositionally biased region" description="Polar residues" evidence="1">
    <location>
        <begin position="145"/>
        <end position="157"/>
    </location>
</feature>
<feature type="region of interest" description="Disordered" evidence="1">
    <location>
        <begin position="703"/>
        <end position="773"/>
    </location>
</feature>
<feature type="region of interest" description="Disordered" evidence="1">
    <location>
        <begin position="1139"/>
        <end position="1178"/>
    </location>
</feature>
<evidence type="ECO:0000256" key="1">
    <source>
        <dbReference type="SAM" id="MobiDB-lite"/>
    </source>
</evidence>
<feature type="compositionally biased region" description="Basic and acidic residues" evidence="1">
    <location>
        <begin position="1143"/>
        <end position="1164"/>
    </location>
</feature>
<gene>
    <name evidence="2" type="ORF">D0Z07_0982</name>
</gene>
<feature type="compositionally biased region" description="Acidic residues" evidence="1">
    <location>
        <begin position="1446"/>
        <end position="1456"/>
    </location>
</feature>
<sequence length="1869" mass="204246">MGVDSRKAPPLPAPTETDSNTGGTEVESRVTEKTTYSLPSDGSPVTIPTKKRDKGLSSNKSQTSLLIEYFEGGKGSQAESRRPSVRVKVTPSSKSSKSRSTNDHIQITERKGTRKPSYTKRIQLSPHGASDRVGEGEGDDHSVGSYRSATEESNVTSRGGGPIEVEIMPRRHGSPLIPTTESNSRYVQTNSSDISSMPADSFLDGKTRSPERKHSKSLSKGEALAAGAVTGLAAAAVSDKLRTPSRRRSRSLSRERIVAQKAVEKVRGEKSEKRRKHSSRSRSVSGEQLEGVKSPRRRSSRSHHDESLISGTDPSLLNSQLSKKSGDQYSFRSGTSKSSINNPKLLETVEDAIRRLILPELTALKREQSKHAHRDRDRRGSFSTTSALSRDSREETSSGRRLSDRGSSTDVSTKPKVMLNDEELVSGQAGKGRRDKNIDRVRLEDSPRSHFERETSEDTVTQDGVLHKKRSSDRHRRLEDAAIAVGAGALTAAALHKHQSQDPLDEKKERRRRRTKSRSRSDSLAESYEEHEHEAVPPMPLMSDINASDVTRTSILSAETERPHSASQEHMVTPIREVPRGFVSPASRTPTRTPIALQQGLGTQHSNYSRGNLSLHSQNSEQQFHGQEYELDEHGRKVPMDDDEYEDSYVEEEHNGGHDHMLAAGMAGAAAGAGLAALHHRNGNHENPEPVEEDEHDYYQNHQEVPPPLRYIPYGHERRGLSPIQSVSGYTEGDPELQQRDSRLTHSTGSYSSLGNAAQHKQSGRSMRSLDSQGHLENRHDFQDVRQGGLTDSELTQDGEFWEEQHRENDRDRDVDAQSSRSSDPRINYKHMTNYTDDSMDAPELDRVAAGQSVRGVGANPDYVYTPVAVESAVASLVNESELTTGSGLDRRGSYASYEDGSEGHFTSRGNSPTKRDVGRDNQYEDSGRGSASQMSSPTKYADEYDIDEQGRKVAMPKYQNSHTAEKAGLASIAAGAAAAVLAQRKKKSEADQIRYEDVSERTGAPLHKSFKDRALEGQGQIPPSPRHSIDAPLSEVASREQLQMGASGLPDANHPMPEIGQFYDDNESEVVTNPSVINEPIGGPQHGNRNHWPGQPTPPSKQKIETAHSNHAQHSNADLKAAEAALIEAAVGAGGGAAITGHSREVSQDDEWQRTSGERKRDTLVTNPYEDTSPIAPIGGGLDRELLGQHRFQGANNDFGTTKLGYPASPGALAKDEGYISSAPNARSVGGITPEPRAKGVGFLDDEIGGAADALAGGDPFYTPKHSRHLSGMSHGMSSPIYDSATGNGIDRIQSKDIVALMDHLTVRDAQRSARDTEILVTLVRAAAEMRNSFEDMKRLLADTEDVIITEVQGNTDRSVQKAINGPRPLPQSTSRSFRQGSQDEMYEDIPTKRRNVFRRALKGLSLRSSNDLGKIEDMLVQLLGEVEGLKVAQGLKPSSHQTESYDDLEPEENYENDRGYEPEGNAGTSTASHASQSGHFSVPRAGSAQRGGFDGRKFSDHRISTVPEGDEDEAEIDPHEQLILNNQFENNELLLTPTREVPRGGSVPLGTPPHQLPVNASLSNENTPRTDKSKKHKSSSSSGWIPKVSRWSDTTTSTILKGFRSSGRKSGRKDNDQFAEPPSRSGSDLGNYADNSDPHDPYGDDRLDTGYSQTPLQQYDEAEPRSLLPPEDPKYKAHRNSLNLQHPQPRPGPTHRYQTALESQASNFDAPMSPKSVDFGSQLSLNRLPPQQQNRYSNTTNNTAGNMSPISDGAYSHGSQAPARPPKEPIPPEIPPKVRKLQKPSPLSNEHLNTEDYGSGSGGSPRSAARSLSGALGVPTRKPTGPRSMSSTSKSGDLNREDGTVRRKNRDTFGTIASNHSGESETF</sequence>
<feature type="compositionally biased region" description="Polar residues" evidence="1">
    <location>
        <begin position="1468"/>
        <end position="1481"/>
    </location>
</feature>
<feature type="region of interest" description="Disordered" evidence="1">
    <location>
        <begin position="987"/>
        <end position="1006"/>
    </location>
</feature>
<dbReference type="Proteomes" id="UP000785200">
    <property type="component" value="Unassembled WGS sequence"/>
</dbReference>
<feature type="compositionally biased region" description="Basic and acidic residues" evidence="1">
    <location>
        <begin position="129"/>
        <end position="142"/>
    </location>
</feature>
<feature type="region of interest" description="Disordered" evidence="1">
    <location>
        <begin position="1077"/>
        <end position="1118"/>
    </location>
</feature>
<feature type="compositionally biased region" description="Basic and acidic residues" evidence="1">
    <location>
        <begin position="100"/>
        <end position="111"/>
    </location>
</feature>
<keyword evidence="3" id="KW-1185">Reference proteome</keyword>
<feature type="region of interest" description="Disordered" evidence="1">
    <location>
        <begin position="237"/>
        <end position="341"/>
    </location>
</feature>
<feature type="region of interest" description="Disordered" evidence="1">
    <location>
        <begin position="1361"/>
        <end position="1384"/>
    </location>
</feature>
<proteinExistence type="predicted"/>
<feature type="region of interest" description="Disordered" evidence="1">
    <location>
        <begin position="1541"/>
        <end position="1590"/>
    </location>
</feature>
<feature type="compositionally biased region" description="Basic and acidic residues" evidence="1">
    <location>
        <begin position="519"/>
        <end position="535"/>
    </location>
</feature>
<protein>
    <submittedName>
        <fullName evidence="2">Uncharacterized protein</fullName>
    </submittedName>
</protein>
<name>A0A9P7AZW1_9HELO</name>
<dbReference type="OrthoDB" id="5382102at2759"/>
<feature type="region of interest" description="Disordered" evidence="1">
    <location>
        <begin position="1017"/>
        <end position="1041"/>
    </location>
</feature>
<feature type="compositionally biased region" description="Basic and acidic residues" evidence="1">
    <location>
        <begin position="989"/>
        <end position="1001"/>
    </location>
</feature>
<feature type="compositionally biased region" description="Polar residues" evidence="1">
    <location>
        <begin position="1698"/>
        <end position="1709"/>
    </location>
</feature>
<evidence type="ECO:0000313" key="3">
    <source>
        <dbReference type="Proteomes" id="UP000785200"/>
    </source>
</evidence>
<feature type="compositionally biased region" description="Low complexity" evidence="1">
    <location>
        <begin position="1806"/>
        <end position="1819"/>
    </location>
</feature>
<feature type="region of interest" description="Disordered" evidence="1">
    <location>
        <begin position="366"/>
        <end position="477"/>
    </location>
</feature>
<feature type="compositionally biased region" description="Basic and acidic residues" evidence="1">
    <location>
        <begin position="803"/>
        <end position="816"/>
    </location>
</feature>
<feature type="compositionally biased region" description="Basic and acidic residues" evidence="1">
    <location>
        <begin position="435"/>
        <end position="456"/>
    </location>
</feature>
<feature type="compositionally biased region" description="Basic and acidic residues" evidence="1">
    <location>
        <begin position="203"/>
        <end position="212"/>
    </location>
</feature>
<feature type="region of interest" description="Disordered" evidence="1">
    <location>
        <begin position="803"/>
        <end position="841"/>
    </location>
</feature>
<evidence type="ECO:0000313" key="2">
    <source>
        <dbReference type="EMBL" id="KAG0652123.1"/>
    </source>
</evidence>
<feature type="region of interest" description="Disordered" evidence="1">
    <location>
        <begin position="1602"/>
        <end position="1869"/>
    </location>
</feature>
<feature type="compositionally biased region" description="Polar residues" evidence="1">
    <location>
        <begin position="1721"/>
        <end position="1751"/>
    </location>
</feature>
<accession>A0A9P7AZW1</accession>
<feature type="compositionally biased region" description="Basic and acidic residues" evidence="1">
    <location>
        <begin position="1495"/>
        <end position="1505"/>
    </location>
</feature>
<feature type="compositionally biased region" description="Basic and acidic residues" evidence="1">
    <location>
        <begin position="914"/>
        <end position="928"/>
    </location>
</feature>
<feature type="compositionally biased region" description="Polar residues" evidence="1">
    <location>
        <begin position="1829"/>
        <end position="1838"/>
    </location>
</feature>
<dbReference type="PANTHER" id="PTHR42105:SF1">
    <property type="entry name" value="TRANSALDOLASE"/>
    <property type="match status" value="1"/>
</dbReference>
<feature type="region of interest" description="Disordered" evidence="1">
    <location>
        <begin position="1"/>
        <end position="222"/>
    </location>
</feature>
<feature type="compositionally biased region" description="Polar residues" evidence="1">
    <location>
        <begin position="930"/>
        <end position="939"/>
    </location>
</feature>